<accession>A0A7M1S3Q9</accession>
<evidence type="ECO:0000256" key="1">
    <source>
        <dbReference type="ARBA" id="ARBA00004141"/>
    </source>
</evidence>
<keyword evidence="5 8" id="KW-1133">Transmembrane helix</keyword>
<dbReference type="RefSeq" id="WP_197548523.1">
    <property type="nucleotide sequence ID" value="NZ_CP063164.1"/>
</dbReference>
<dbReference type="EMBL" id="CP063164">
    <property type="protein sequence ID" value="QOR61814.1"/>
    <property type="molecule type" value="Genomic_DNA"/>
</dbReference>
<keyword evidence="3" id="KW-0050">Antiport</keyword>
<organism evidence="10 11">
    <name type="scientific">Sulfurovum indicum</name>
    <dbReference type="NCBI Taxonomy" id="2779528"/>
    <lineage>
        <taxon>Bacteria</taxon>
        <taxon>Pseudomonadati</taxon>
        <taxon>Campylobacterota</taxon>
        <taxon>Epsilonproteobacteria</taxon>
        <taxon>Campylobacterales</taxon>
        <taxon>Sulfurovaceae</taxon>
        <taxon>Sulfurovum</taxon>
    </lineage>
</organism>
<evidence type="ECO:0000256" key="4">
    <source>
        <dbReference type="ARBA" id="ARBA00022692"/>
    </source>
</evidence>
<keyword evidence="4 8" id="KW-0812">Transmembrane</keyword>
<feature type="transmembrane region" description="Helical" evidence="8">
    <location>
        <begin position="28"/>
        <end position="46"/>
    </location>
</feature>
<keyword evidence="6" id="KW-0406">Ion transport</keyword>
<dbReference type="InterPro" id="IPR006153">
    <property type="entry name" value="Cation/H_exchanger_TM"/>
</dbReference>
<evidence type="ECO:0000256" key="6">
    <source>
        <dbReference type="ARBA" id="ARBA00023065"/>
    </source>
</evidence>
<gene>
    <name evidence="10" type="ORF">IMZ28_10390</name>
</gene>
<feature type="transmembrane region" description="Helical" evidence="8">
    <location>
        <begin position="91"/>
        <end position="124"/>
    </location>
</feature>
<evidence type="ECO:0000259" key="9">
    <source>
        <dbReference type="Pfam" id="PF00999"/>
    </source>
</evidence>
<evidence type="ECO:0000256" key="5">
    <source>
        <dbReference type="ARBA" id="ARBA00022989"/>
    </source>
</evidence>
<feature type="transmembrane region" description="Helical" evidence="8">
    <location>
        <begin position="136"/>
        <end position="159"/>
    </location>
</feature>
<dbReference type="PANTHER" id="PTHR43562:SF1">
    <property type="entry name" value="NA(+)_H(+) ANTIPORTER YJBQ-RELATED"/>
    <property type="match status" value="1"/>
</dbReference>
<evidence type="ECO:0000256" key="7">
    <source>
        <dbReference type="ARBA" id="ARBA00023136"/>
    </source>
</evidence>
<proteinExistence type="predicted"/>
<feature type="transmembrane region" description="Helical" evidence="8">
    <location>
        <begin position="264"/>
        <end position="281"/>
    </location>
</feature>
<keyword evidence="11" id="KW-1185">Reference proteome</keyword>
<dbReference type="Pfam" id="PF00999">
    <property type="entry name" value="Na_H_Exchanger"/>
    <property type="match status" value="1"/>
</dbReference>
<dbReference type="AlphaFoldDB" id="A0A7M1S3Q9"/>
<dbReference type="GO" id="GO:0016020">
    <property type="term" value="C:membrane"/>
    <property type="evidence" value="ECO:0007669"/>
    <property type="project" value="UniProtKB-SubCell"/>
</dbReference>
<dbReference type="KEGG" id="sinu:IMZ28_10390"/>
<sequence>MIDTNILLILTLSLLIWGSPFMAKFLRLPIPTVEIILGSLFAYFGLIGENQYFDLIAEVGFLYLMFLAGMEVDLKQITRSSRTILRQSMLFLLLMASFSIGTGLLFGLNTIIIISMPLISIGLLASLSKTYGKEEPWIKLAFIAGILGEIISIAVLTIYDAATTTGLTFELLEKIGYLSAFMFTVYILYRLLHLLFWWFPELKSTLVPKFDTSDQDIRLAMALFFILITVMLALDLELALGSFIAGVAISAFFHHEKALEMKMSSLGFGFLVPLFFIHVGASFDIRSLAVEGVVTGALLITFLMILSRILAAVALKHINGSRDALLVGLSLSMPLTLLVAVATIGYETKLLDLLSYYQLILASIFEILIVMATIKILQSKQVKEDHTS</sequence>
<dbReference type="PANTHER" id="PTHR43562">
    <property type="entry name" value="NAPA-TYPE SODIUM/HYDROGEN ANTIPORTER"/>
    <property type="match status" value="1"/>
</dbReference>
<evidence type="ECO:0000313" key="10">
    <source>
        <dbReference type="EMBL" id="QOR61814.1"/>
    </source>
</evidence>
<name>A0A7M1S3Q9_9BACT</name>
<reference evidence="10 11" key="1">
    <citation type="submission" date="2020-10" db="EMBL/GenBank/DDBJ databases">
        <title>The genome of sulfurovum sp.</title>
        <authorList>
            <person name="Xie S."/>
            <person name="Shao Z."/>
            <person name="Jiang L."/>
        </authorList>
    </citation>
    <scope>NUCLEOTIDE SEQUENCE [LARGE SCALE GENOMIC DNA]</scope>
    <source>
        <strain evidence="10 11">ST-419</strain>
    </source>
</reference>
<evidence type="ECO:0000256" key="2">
    <source>
        <dbReference type="ARBA" id="ARBA00022448"/>
    </source>
</evidence>
<evidence type="ECO:0000256" key="8">
    <source>
        <dbReference type="SAM" id="Phobius"/>
    </source>
</evidence>
<keyword evidence="2" id="KW-0813">Transport</keyword>
<feature type="transmembrane region" description="Helical" evidence="8">
    <location>
        <begin position="6"/>
        <end position="23"/>
    </location>
</feature>
<dbReference type="GO" id="GO:1902600">
    <property type="term" value="P:proton transmembrane transport"/>
    <property type="evidence" value="ECO:0007669"/>
    <property type="project" value="InterPro"/>
</dbReference>
<keyword evidence="7 8" id="KW-0472">Membrane</keyword>
<evidence type="ECO:0000313" key="11">
    <source>
        <dbReference type="Proteomes" id="UP000595074"/>
    </source>
</evidence>
<feature type="transmembrane region" description="Helical" evidence="8">
    <location>
        <begin position="219"/>
        <end position="252"/>
    </location>
</feature>
<comment type="subcellular location">
    <subcellularLocation>
        <location evidence="1">Membrane</location>
        <topology evidence="1">Multi-pass membrane protein</topology>
    </subcellularLocation>
</comment>
<feature type="transmembrane region" description="Helical" evidence="8">
    <location>
        <begin position="293"/>
        <end position="315"/>
    </location>
</feature>
<feature type="domain" description="Cation/H+ exchanger transmembrane" evidence="9">
    <location>
        <begin position="13"/>
        <end position="376"/>
    </location>
</feature>
<feature type="transmembrane region" description="Helical" evidence="8">
    <location>
        <begin position="52"/>
        <end position="70"/>
    </location>
</feature>
<dbReference type="InterPro" id="IPR038770">
    <property type="entry name" value="Na+/solute_symporter_sf"/>
</dbReference>
<evidence type="ECO:0000256" key="3">
    <source>
        <dbReference type="ARBA" id="ARBA00022449"/>
    </source>
</evidence>
<feature type="transmembrane region" description="Helical" evidence="8">
    <location>
        <begin position="180"/>
        <end position="199"/>
    </location>
</feature>
<protein>
    <submittedName>
        <fullName evidence="10">Cation:proton antiporter</fullName>
    </submittedName>
</protein>
<dbReference type="Gene3D" id="1.20.1530.20">
    <property type="match status" value="1"/>
</dbReference>
<feature type="transmembrane region" description="Helical" evidence="8">
    <location>
        <begin position="324"/>
        <end position="344"/>
    </location>
</feature>
<dbReference type="GO" id="GO:0015297">
    <property type="term" value="F:antiporter activity"/>
    <property type="evidence" value="ECO:0007669"/>
    <property type="project" value="UniProtKB-KW"/>
</dbReference>
<dbReference type="Proteomes" id="UP000595074">
    <property type="component" value="Chromosome"/>
</dbReference>
<feature type="transmembrane region" description="Helical" evidence="8">
    <location>
        <begin position="356"/>
        <end position="377"/>
    </location>
</feature>